<protein>
    <submittedName>
        <fullName evidence="2">Uncharacterized protein</fullName>
    </submittedName>
</protein>
<proteinExistence type="predicted"/>
<evidence type="ECO:0000313" key="3">
    <source>
        <dbReference type="Proteomes" id="UP000324233"/>
    </source>
</evidence>
<dbReference type="KEGG" id="agv:OJF2_28270"/>
<evidence type="ECO:0000313" key="2">
    <source>
        <dbReference type="EMBL" id="QEH34292.1"/>
    </source>
</evidence>
<keyword evidence="3" id="KW-1185">Reference proteome</keyword>
<evidence type="ECO:0000256" key="1">
    <source>
        <dbReference type="SAM" id="Phobius"/>
    </source>
</evidence>
<keyword evidence="1" id="KW-0812">Transmembrane</keyword>
<feature type="transmembrane region" description="Helical" evidence="1">
    <location>
        <begin position="12"/>
        <end position="31"/>
    </location>
</feature>
<sequence>MNRLRQAFRELATDLRAMLAGIVAIAVWIWAVDYIRHLYAAEPPSSGNLHRLVRWLASWIGC</sequence>
<dbReference type="RefSeq" id="WP_148594234.1">
    <property type="nucleotide sequence ID" value="NZ_CP042997.1"/>
</dbReference>
<dbReference type="EMBL" id="CP042997">
    <property type="protein sequence ID" value="QEH34292.1"/>
    <property type="molecule type" value="Genomic_DNA"/>
</dbReference>
<gene>
    <name evidence="2" type="ORF">OJF2_28270</name>
</gene>
<keyword evidence="1" id="KW-0472">Membrane</keyword>
<accession>A0A5B9W0X0</accession>
<dbReference type="AlphaFoldDB" id="A0A5B9W0X0"/>
<organism evidence="2 3">
    <name type="scientific">Aquisphaera giovannonii</name>
    <dbReference type="NCBI Taxonomy" id="406548"/>
    <lineage>
        <taxon>Bacteria</taxon>
        <taxon>Pseudomonadati</taxon>
        <taxon>Planctomycetota</taxon>
        <taxon>Planctomycetia</taxon>
        <taxon>Isosphaerales</taxon>
        <taxon>Isosphaeraceae</taxon>
        <taxon>Aquisphaera</taxon>
    </lineage>
</organism>
<name>A0A5B9W0X0_9BACT</name>
<dbReference type="Proteomes" id="UP000324233">
    <property type="component" value="Chromosome"/>
</dbReference>
<reference evidence="2 3" key="1">
    <citation type="submission" date="2019-08" db="EMBL/GenBank/DDBJ databases">
        <title>Deep-cultivation of Planctomycetes and their phenomic and genomic characterization uncovers novel biology.</title>
        <authorList>
            <person name="Wiegand S."/>
            <person name="Jogler M."/>
            <person name="Boedeker C."/>
            <person name="Pinto D."/>
            <person name="Vollmers J."/>
            <person name="Rivas-Marin E."/>
            <person name="Kohn T."/>
            <person name="Peeters S.H."/>
            <person name="Heuer A."/>
            <person name="Rast P."/>
            <person name="Oberbeckmann S."/>
            <person name="Bunk B."/>
            <person name="Jeske O."/>
            <person name="Meyerdierks A."/>
            <person name="Storesund J.E."/>
            <person name="Kallscheuer N."/>
            <person name="Luecker S."/>
            <person name="Lage O.M."/>
            <person name="Pohl T."/>
            <person name="Merkel B.J."/>
            <person name="Hornburger P."/>
            <person name="Mueller R.-W."/>
            <person name="Bruemmer F."/>
            <person name="Labrenz M."/>
            <person name="Spormann A.M."/>
            <person name="Op den Camp H."/>
            <person name="Overmann J."/>
            <person name="Amann R."/>
            <person name="Jetten M.S.M."/>
            <person name="Mascher T."/>
            <person name="Medema M.H."/>
            <person name="Devos D.P."/>
            <person name="Kaster A.-K."/>
            <person name="Ovreas L."/>
            <person name="Rohde M."/>
            <person name="Galperin M.Y."/>
            <person name="Jogler C."/>
        </authorList>
    </citation>
    <scope>NUCLEOTIDE SEQUENCE [LARGE SCALE GENOMIC DNA]</scope>
    <source>
        <strain evidence="2 3">OJF2</strain>
    </source>
</reference>
<keyword evidence="1" id="KW-1133">Transmembrane helix</keyword>